<evidence type="ECO:0000313" key="2">
    <source>
        <dbReference type="EMBL" id="MFE9601992.1"/>
    </source>
</evidence>
<protein>
    <submittedName>
        <fullName evidence="2">TIGR02391 family protein</fullName>
    </submittedName>
</protein>
<dbReference type="EMBL" id="JBIAHM010000009">
    <property type="protein sequence ID" value="MFE9601992.1"/>
    <property type="molecule type" value="Genomic_DNA"/>
</dbReference>
<dbReference type="Proteomes" id="UP001601303">
    <property type="component" value="Unassembled WGS sequence"/>
</dbReference>
<accession>A0ABW6M929</accession>
<dbReference type="InterPro" id="IPR012654">
    <property type="entry name" value="CHP02391"/>
</dbReference>
<dbReference type="NCBIfam" id="TIGR02391">
    <property type="entry name" value="hypoth_ymh"/>
    <property type="match status" value="1"/>
</dbReference>
<evidence type="ECO:0000259" key="1">
    <source>
        <dbReference type="Pfam" id="PF09509"/>
    </source>
</evidence>
<gene>
    <name evidence="2" type="ORF">ACFYNQ_25935</name>
</gene>
<proteinExistence type="predicted"/>
<dbReference type="Pfam" id="PF09509">
    <property type="entry name" value="Hypoth_Ymh"/>
    <property type="match status" value="1"/>
</dbReference>
<organism evidence="2 3">
    <name type="scientific">Streptomyces hokutonensis</name>
    <dbReference type="NCBI Taxonomy" id="1306990"/>
    <lineage>
        <taxon>Bacteria</taxon>
        <taxon>Bacillati</taxon>
        <taxon>Actinomycetota</taxon>
        <taxon>Actinomycetes</taxon>
        <taxon>Kitasatosporales</taxon>
        <taxon>Streptomycetaceae</taxon>
        <taxon>Streptomyces</taxon>
    </lineage>
</organism>
<name>A0ABW6M929_9ACTN</name>
<comment type="caution">
    <text evidence="2">The sequence shown here is derived from an EMBL/GenBank/DDBJ whole genome shotgun (WGS) entry which is preliminary data.</text>
</comment>
<reference evidence="2 3" key="1">
    <citation type="submission" date="2024-10" db="EMBL/GenBank/DDBJ databases">
        <title>The Natural Products Discovery Center: Release of the First 8490 Sequenced Strains for Exploring Actinobacteria Biosynthetic Diversity.</title>
        <authorList>
            <person name="Kalkreuter E."/>
            <person name="Kautsar S.A."/>
            <person name="Yang D."/>
            <person name="Bader C.D."/>
            <person name="Teijaro C.N."/>
            <person name="Fluegel L."/>
            <person name="Davis C.M."/>
            <person name="Simpson J.R."/>
            <person name="Lauterbach L."/>
            <person name="Steele A.D."/>
            <person name="Gui C."/>
            <person name="Meng S."/>
            <person name="Li G."/>
            <person name="Viehrig K."/>
            <person name="Ye F."/>
            <person name="Su P."/>
            <person name="Kiefer A.F."/>
            <person name="Nichols A."/>
            <person name="Cepeda A.J."/>
            <person name="Yan W."/>
            <person name="Fan B."/>
            <person name="Jiang Y."/>
            <person name="Adhikari A."/>
            <person name="Zheng C.-J."/>
            <person name="Schuster L."/>
            <person name="Cowan T.M."/>
            <person name="Smanski M.J."/>
            <person name="Chevrette M.G."/>
            <person name="De Carvalho L.P.S."/>
            <person name="Shen B."/>
        </authorList>
    </citation>
    <scope>NUCLEOTIDE SEQUENCE [LARGE SCALE GENOMIC DNA]</scope>
    <source>
        <strain evidence="2 3">NPDC006488</strain>
    </source>
</reference>
<keyword evidence="3" id="KW-1185">Reference proteome</keyword>
<dbReference type="RefSeq" id="WP_388109597.1">
    <property type="nucleotide sequence ID" value="NZ_JBIAHM010000009.1"/>
</dbReference>
<sequence>MPTADWTLTADDVVALPIDDLALRVLRDALQNNEWNYRNWLLSAKQHGYRGRKDAVQALSEAWAWLINRGLVAPDIDQSANEAFFVSRQGHEALNRGLPWIRAVQRLDIQMVPVLEGAARPQYLRGDFEAAALMAMKEIEVRVRAMSELPAGLVGTALMQAAFRPGKGDQEGGPLSDQDAEGGEAVATMELFKGAIGLFKNPASHRRVDYTDPTEAAEVVLLADLLMRLLDKIEASRG</sequence>
<feature type="domain" description="Conserved hypothetical protein CHP02391" evidence="1">
    <location>
        <begin position="114"/>
        <end position="230"/>
    </location>
</feature>
<evidence type="ECO:0000313" key="3">
    <source>
        <dbReference type="Proteomes" id="UP001601303"/>
    </source>
</evidence>